<accession>A0AAN8WS08</accession>
<keyword evidence="2" id="KW-1185">Reference proteome</keyword>
<dbReference type="EMBL" id="JAXCGZ010020834">
    <property type="protein sequence ID" value="KAK7065270.1"/>
    <property type="molecule type" value="Genomic_DNA"/>
</dbReference>
<reference evidence="1 2" key="1">
    <citation type="submission" date="2023-11" db="EMBL/GenBank/DDBJ databases">
        <title>Halocaridina rubra genome assembly.</title>
        <authorList>
            <person name="Smith C."/>
        </authorList>
    </citation>
    <scope>NUCLEOTIDE SEQUENCE [LARGE SCALE GENOMIC DNA]</scope>
    <source>
        <strain evidence="1">EP-1</strain>
        <tissue evidence="1">Whole</tissue>
    </source>
</reference>
<organism evidence="1 2">
    <name type="scientific">Halocaridina rubra</name>
    <name type="common">Hawaiian red shrimp</name>
    <dbReference type="NCBI Taxonomy" id="373956"/>
    <lineage>
        <taxon>Eukaryota</taxon>
        <taxon>Metazoa</taxon>
        <taxon>Ecdysozoa</taxon>
        <taxon>Arthropoda</taxon>
        <taxon>Crustacea</taxon>
        <taxon>Multicrustacea</taxon>
        <taxon>Malacostraca</taxon>
        <taxon>Eumalacostraca</taxon>
        <taxon>Eucarida</taxon>
        <taxon>Decapoda</taxon>
        <taxon>Pleocyemata</taxon>
        <taxon>Caridea</taxon>
        <taxon>Atyoidea</taxon>
        <taxon>Atyidae</taxon>
        <taxon>Halocaridina</taxon>
    </lineage>
</organism>
<protein>
    <submittedName>
        <fullName evidence="1">Uncharacterized protein</fullName>
    </submittedName>
</protein>
<name>A0AAN8WS08_HALRR</name>
<dbReference type="AlphaFoldDB" id="A0AAN8WS08"/>
<gene>
    <name evidence="1" type="ORF">SK128_021573</name>
</gene>
<sequence>MHGEKFQRREWKFVKAFKISAQSPRSSGNIAILIALESCRSLHSDNYTFRAQNNIVNCMTLALISVH</sequence>
<dbReference type="Proteomes" id="UP001381693">
    <property type="component" value="Unassembled WGS sequence"/>
</dbReference>
<evidence type="ECO:0000313" key="1">
    <source>
        <dbReference type="EMBL" id="KAK7065270.1"/>
    </source>
</evidence>
<comment type="caution">
    <text evidence="1">The sequence shown here is derived from an EMBL/GenBank/DDBJ whole genome shotgun (WGS) entry which is preliminary data.</text>
</comment>
<evidence type="ECO:0000313" key="2">
    <source>
        <dbReference type="Proteomes" id="UP001381693"/>
    </source>
</evidence>
<proteinExistence type="predicted"/>